<name>A1WUM1_HALHL</name>
<keyword evidence="1" id="KW-0732">Signal</keyword>
<evidence type="ECO:0000313" key="4">
    <source>
        <dbReference type="Proteomes" id="UP000000647"/>
    </source>
</evidence>
<reference evidence="4" key="1">
    <citation type="submission" date="2006-12" db="EMBL/GenBank/DDBJ databases">
        <title>Complete sequence of Halorhodospira halophila SL1.</title>
        <authorList>
            <consortium name="US DOE Joint Genome Institute"/>
            <person name="Copeland A."/>
            <person name="Lucas S."/>
            <person name="Lapidus A."/>
            <person name="Barry K."/>
            <person name="Detter J.C."/>
            <person name="Glavina del Rio T."/>
            <person name="Hammon N."/>
            <person name="Israni S."/>
            <person name="Dalin E."/>
            <person name="Tice H."/>
            <person name="Pitluck S."/>
            <person name="Saunders E."/>
            <person name="Brettin T."/>
            <person name="Bruce D."/>
            <person name="Han C."/>
            <person name="Tapia R."/>
            <person name="Schmutz J."/>
            <person name="Larimer F."/>
            <person name="Land M."/>
            <person name="Hauser L."/>
            <person name="Kyrpides N."/>
            <person name="Mikhailova N."/>
            <person name="Hoff W."/>
            <person name="Richardson P."/>
        </authorList>
    </citation>
    <scope>NUCLEOTIDE SEQUENCE [LARGE SCALE GENOMIC DNA]</scope>
    <source>
        <strain evidence="4">DSM 244 / SL1</strain>
    </source>
</reference>
<dbReference type="GO" id="GO:0030288">
    <property type="term" value="C:outer membrane-bounded periplasmic space"/>
    <property type="evidence" value="ECO:0007669"/>
    <property type="project" value="TreeGrafter"/>
</dbReference>
<dbReference type="STRING" id="349124.Hhal_0597"/>
<dbReference type="PIRSF" id="PIRSF002741">
    <property type="entry name" value="MppA"/>
    <property type="match status" value="1"/>
</dbReference>
<dbReference type="GO" id="GO:1904680">
    <property type="term" value="F:peptide transmembrane transporter activity"/>
    <property type="evidence" value="ECO:0007669"/>
    <property type="project" value="TreeGrafter"/>
</dbReference>
<keyword evidence="4" id="KW-1185">Reference proteome</keyword>
<dbReference type="GO" id="GO:0043190">
    <property type="term" value="C:ATP-binding cassette (ABC) transporter complex"/>
    <property type="evidence" value="ECO:0007669"/>
    <property type="project" value="InterPro"/>
</dbReference>
<dbReference type="PANTHER" id="PTHR30290:SF64">
    <property type="entry name" value="ABC TRANSPORTER PERIPLASMIC BINDING PROTEIN"/>
    <property type="match status" value="1"/>
</dbReference>
<dbReference type="CDD" id="cd08497">
    <property type="entry name" value="MbnE-like"/>
    <property type="match status" value="1"/>
</dbReference>
<dbReference type="InterPro" id="IPR030678">
    <property type="entry name" value="Peptide/Ni-bd"/>
</dbReference>
<sequence>MSSMLPFPRRRCAPRHSPPCWAAVMAAVFLTVLLPLSAATGNEEDAPGVHGLALHGEPKYPPDFSHFDYVNPKAPKGGTVIREARGSYDSLNGYILRGTKPPGLGMVIDTLMVHADDEPFSVYGLIAERVEVAEDNAWVEFKLREEARFHDGEPITADDVVFSFEVLREHGHPRLRSYYRHVESAEAEGRHRVRFEFAHAGNPELPLIMGELPVLPQHYWEERDFSRTTMQPPLGSGPYRIAEARPGRSITYERVEDYWAEDLPVRRGRFNFDRLRYDFYRDATVALEAFRAGEFDLREEYTARHWATGYETSAQREGRMVLEEIEHSRPAGMQGFVFNTRRPVFEDREVRRALSYAFDFEWTNRQLFHSAYTRTASYFENSELAARGAPGEAEQAILAPFREELPEAVFEPYRPPVTDGSGWNRENLLKALRILKEAGWSVGDDGILRHRDSGRPLVFELLLVNPSFERVALPFVQNLRRIGVLARVRTVDTTQYQYRLDHFEFDMAVVVLPQSPSPGHEQAMYWSSEAADEPGSRNYAGVRDPVVDELVERLVSAEDRDELVHLTRALDRVLLAGHYVIPNWHTPVHRVAYWDKFGRPETAPKYGLGFDTWWVDPDKEQRLREANGPRSVR</sequence>
<dbReference type="Gene3D" id="3.10.105.10">
    <property type="entry name" value="Dipeptide-binding Protein, Domain 3"/>
    <property type="match status" value="1"/>
</dbReference>
<dbReference type="InterPro" id="IPR000914">
    <property type="entry name" value="SBP_5_dom"/>
</dbReference>
<evidence type="ECO:0000256" key="1">
    <source>
        <dbReference type="ARBA" id="ARBA00022729"/>
    </source>
</evidence>
<proteinExistence type="predicted"/>
<dbReference type="GO" id="GO:0042884">
    <property type="term" value="P:microcin transport"/>
    <property type="evidence" value="ECO:0007669"/>
    <property type="project" value="TreeGrafter"/>
</dbReference>
<feature type="domain" description="Solute-binding protein family 5" evidence="2">
    <location>
        <begin position="122"/>
        <end position="529"/>
    </location>
</feature>
<dbReference type="PANTHER" id="PTHR30290">
    <property type="entry name" value="PERIPLASMIC BINDING COMPONENT OF ABC TRANSPORTER"/>
    <property type="match status" value="1"/>
</dbReference>
<dbReference type="Pfam" id="PF00496">
    <property type="entry name" value="SBP_bac_5"/>
    <property type="match status" value="1"/>
</dbReference>
<evidence type="ECO:0000259" key="2">
    <source>
        <dbReference type="Pfam" id="PF00496"/>
    </source>
</evidence>
<dbReference type="eggNOG" id="COG4166">
    <property type="taxonomic scope" value="Bacteria"/>
</dbReference>
<dbReference type="Gene3D" id="3.40.190.10">
    <property type="entry name" value="Periplasmic binding protein-like II"/>
    <property type="match status" value="1"/>
</dbReference>
<dbReference type="KEGG" id="hha:Hhal_0597"/>
<dbReference type="FunFam" id="3.10.105.10:FF:000005">
    <property type="entry name" value="ABC transporter substrate-binding protein"/>
    <property type="match status" value="1"/>
</dbReference>
<reference evidence="3 4" key="2">
    <citation type="journal article" date="2013" name="Stand. Genomic Sci.">
        <title>Complete genome sequence of Halorhodospira halophila SL1.</title>
        <authorList>
            <person name="Challacombe J.F."/>
            <person name="Majid S."/>
            <person name="Deole R."/>
            <person name="Brettin T.S."/>
            <person name="Bruce D."/>
            <person name="Delano S.F."/>
            <person name="Detter J.C."/>
            <person name="Gleasner C.D."/>
            <person name="Han C.S."/>
            <person name="Misra M."/>
            <person name="Reitenga K.G."/>
            <person name="Mikhailova N."/>
            <person name="Woyke T."/>
            <person name="Pitluck S."/>
            <person name="Nolan M."/>
            <person name="Land M.L."/>
            <person name="Saunders E."/>
            <person name="Tapia R."/>
            <person name="Lapidus A."/>
            <person name="Ivanova N."/>
            <person name="Hoff W.D."/>
        </authorList>
    </citation>
    <scope>NUCLEOTIDE SEQUENCE [LARGE SCALE GENOMIC DNA]</scope>
    <source>
        <strain evidence="4">DSM 244 / SL1</strain>
    </source>
</reference>
<dbReference type="EMBL" id="CP000544">
    <property type="protein sequence ID" value="ABM61383.1"/>
    <property type="molecule type" value="Genomic_DNA"/>
</dbReference>
<dbReference type="GO" id="GO:0015833">
    <property type="term" value="P:peptide transport"/>
    <property type="evidence" value="ECO:0007669"/>
    <property type="project" value="TreeGrafter"/>
</dbReference>
<organism evidence="3 4">
    <name type="scientific">Halorhodospira halophila (strain DSM 244 / SL1)</name>
    <name type="common">Ectothiorhodospira halophila (strain DSM 244 / SL1)</name>
    <dbReference type="NCBI Taxonomy" id="349124"/>
    <lineage>
        <taxon>Bacteria</taxon>
        <taxon>Pseudomonadati</taxon>
        <taxon>Pseudomonadota</taxon>
        <taxon>Gammaproteobacteria</taxon>
        <taxon>Chromatiales</taxon>
        <taxon>Ectothiorhodospiraceae</taxon>
        <taxon>Halorhodospira</taxon>
    </lineage>
</organism>
<protein>
    <submittedName>
        <fullName evidence="3">Extracellular solute-binding protein, family 5</fullName>
    </submittedName>
</protein>
<accession>A1WUM1</accession>
<gene>
    <name evidence="3" type="ordered locus">Hhal_0597</name>
</gene>
<dbReference type="HOGENOM" id="CLU_023171_0_0_6"/>
<dbReference type="InterPro" id="IPR039424">
    <property type="entry name" value="SBP_5"/>
</dbReference>
<evidence type="ECO:0000313" key="3">
    <source>
        <dbReference type="EMBL" id="ABM61383.1"/>
    </source>
</evidence>
<dbReference type="Proteomes" id="UP000000647">
    <property type="component" value="Chromosome"/>
</dbReference>
<dbReference type="AlphaFoldDB" id="A1WUM1"/>
<dbReference type="SUPFAM" id="SSF53850">
    <property type="entry name" value="Periplasmic binding protein-like II"/>
    <property type="match status" value="1"/>
</dbReference>